<evidence type="ECO:0000313" key="6">
    <source>
        <dbReference type="Proteomes" id="UP001204015"/>
    </source>
</evidence>
<proteinExistence type="predicted"/>
<protein>
    <submittedName>
        <fullName evidence="5">Helix-turn-helix domain-containing protein</fullName>
    </submittedName>
</protein>
<dbReference type="PROSITE" id="PS01124">
    <property type="entry name" value="HTH_ARAC_FAMILY_2"/>
    <property type="match status" value="1"/>
</dbReference>
<keyword evidence="6" id="KW-1185">Reference proteome</keyword>
<evidence type="ECO:0000259" key="4">
    <source>
        <dbReference type="PROSITE" id="PS01124"/>
    </source>
</evidence>
<dbReference type="Gene3D" id="1.10.10.60">
    <property type="entry name" value="Homeodomain-like"/>
    <property type="match status" value="1"/>
</dbReference>
<keyword evidence="2" id="KW-0238">DNA-binding</keyword>
<organism evidence="5 6">
    <name type="scientific">Segatella cerevisiae</name>
    <dbReference type="NCBI Taxonomy" id="2053716"/>
    <lineage>
        <taxon>Bacteria</taxon>
        <taxon>Pseudomonadati</taxon>
        <taxon>Bacteroidota</taxon>
        <taxon>Bacteroidia</taxon>
        <taxon>Bacteroidales</taxon>
        <taxon>Prevotellaceae</taxon>
        <taxon>Segatella</taxon>
    </lineage>
</organism>
<dbReference type="SMART" id="SM00342">
    <property type="entry name" value="HTH_ARAC"/>
    <property type="match status" value="1"/>
</dbReference>
<dbReference type="EMBL" id="JAMXLY010000003">
    <property type="protein sequence ID" value="MCO6024517.1"/>
    <property type="molecule type" value="Genomic_DNA"/>
</dbReference>
<comment type="caution">
    <text evidence="5">The sequence shown here is derived from an EMBL/GenBank/DDBJ whole genome shotgun (WGS) entry which is preliminary data.</text>
</comment>
<evidence type="ECO:0000256" key="1">
    <source>
        <dbReference type="ARBA" id="ARBA00023015"/>
    </source>
</evidence>
<sequence length="293" mass="33947">MINTDMKEVTISEAKTIYKTDDYIEDDLILFDSVSDIPIPSEPRRMNCLLIALCTNGKAQYTVDTTERNVTSGDIIIISEGQVTNNFMLSRDCNGIAIMLSYNFFHEIIAGSHEQSALFLFSKSHPVFSLNTEEEANLFNYVKLIKKKVEEKEHHFRKETVKLLIAAMISDVSNIIYKIQNDNNTKQTRAESIFNNFIQLVEQNYKKVRRVSWYGHQLCITPKYLSETVKAVSHRTPNEWIDNYVSLEIRVQLKNSTKSIKEIAEELHFPNQSFMGKYFKEQVGMSPSEYRKK</sequence>
<dbReference type="PANTHER" id="PTHR43280">
    <property type="entry name" value="ARAC-FAMILY TRANSCRIPTIONAL REGULATOR"/>
    <property type="match status" value="1"/>
</dbReference>
<dbReference type="PANTHER" id="PTHR43280:SF32">
    <property type="entry name" value="TRANSCRIPTIONAL REGULATORY PROTEIN"/>
    <property type="match status" value="1"/>
</dbReference>
<dbReference type="Proteomes" id="UP001204015">
    <property type="component" value="Unassembled WGS sequence"/>
</dbReference>
<dbReference type="Pfam" id="PF12833">
    <property type="entry name" value="HTH_18"/>
    <property type="match status" value="1"/>
</dbReference>
<feature type="domain" description="HTH araC/xylS-type" evidence="4">
    <location>
        <begin position="195"/>
        <end position="293"/>
    </location>
</feature>
<reference evidence="5 6" key="1">
    <citation type="submission" date="2022-06" db="EMBL/GenBank/DDBJ databases">
        <title>A taxonomic note on the genus Prevotella: Description of four novel genera and emended description of the genera Hallella and Xylanibacter.</title>
        <authorList>
            <person name="Hitch T.C.A."/>
        </authorList>
    </citation>
    <scope>NUCLEOTIDE SEQUENCE [LARGE SCALE GENOMIC DNA]</scope>
    <source>
        <strain evidence="5 6">DSM 100619</strain>
    </source>
</reference>
<keyword evidence="3" id="KW-0804">Transcription</keyword>
<keyword evidence="1" id="KW-0805">Transcription regulation</keyword>
<name>A0ABT1BTW5_9BACT</name>
<dbReference type="SUPFAM" id="SSF46689">
    <property type="entry name" value="Homeodomain-like"/>
    <property type="match status" value="1"/>
</dbReference>
<dbReference type="InterPro" id="IPR009057">
    <property type="entry name" value="Homeodomain-like_sf"/>
</dbReference>
<dbReference type="RefSeq" id="WP_252759881.1">
    <property type="nucleotide sequence ID" value="NZ_JAMXLY010000003.1"/>
</dbReference>
<evidence type="ECO:0000256" key="3">
    <source>
        <dbReference type="ARBA" id="ARBA00023163"/>
    </source>
</evidence>
<dbReference type="InterPro" id="IPR018060">
    <property type="entry name" value="HTH_AraC"/>
</dbReference>
<evidence type="ECO:0000313" key="5">
    <source>
        <dbReference type="EMBL" id="MCO6024517.1"/>
    </source>
</evidence>
<evidence type="ECO:0000256" key="2">
    <source>
        <dbReference type="ARBA" id="ARBA00023125"/>
    </source>
</evidence>
<accession>A0ABT1BTW5</accession>
<gene>
    <name evidence="5" type="ORF">NG821_01430</name>
</gene>